<keyword evidence="5" id="KW-0631">Potassium channel</keyword>
<feature type="transmembrane region" description="Helical" evidence="13">
    <location>
        <begin position="20"/>
        <end position="38"/>
    </location>
</feature>
<evidence type="ECO:0000256" key="9">
    <source>
        <dbReference type="ARBA" id="ARBA00023136"/>
    </source>
</evidence>
<dbReference type="InterPro" id="IPR013099">
    <property type="entry name" value="K_chnl_dom"/>
</dbReference>
<dbReference type="InterPro" id="IPR003148">
    <property type="entry name" value="RCK_N"/>
</dbReference>
<feature type="transmembrane region" description="Helical" evidence="13">
    <location>
        <begin position="45"/>
        <end position="62"/>
    </location>
</feature>
<feature type="compositionally biased region" description="Basic and acidic residues" evidence="12">
    <location>
        <begin position="795"/>
        <end position="809"/>
    </location>
</feature>
<evidence type="ECO:0000313" key="17">
    <source>
        <dbReference type="Proteomes" id="UP000541610"/>
    </source>
</evidence>
<dbReference type="OrthoDB" id="433309at2759"/>
<gene>
    <name evidence="16" type="ORF">FOZ60_008681</name>
</gene>
<keyword evidence="10" id="KW-0407">Ion channel</keyword>
<feature type="region of interest" description="Disordered" evidence="12">
    <location>
        <begin position="441"/>
        <end position="550"/>
    </location>
</feature>
<dbReference type="GO" id="GO:0016020">
    <property type="term" value="C:membrane"/>
    <property type="evidence" value="ECO:0007669"/>
    <property type="project" value="UniProtKB-SubCell"/>
</dbReference>
<accession>A0A7J6PDK3</accession>
<dbReference type="AlphaFoldDB" id="A0A7J6PDK3"/>
<comment type="catalytic activity">
    <reaction evidence="11">
        <text>K(+)(in) = K(+)(out)</text>
        <dbReference type="Rhea" id="RHEA:29463"/>
        <dbReference type="ChEBI" id="CHEBI:29103"/>
    </reaction>
</comment>
<name>A0A7J6PDK3_PEROL</name>
<dbReference type="InterPro" id="IPR047871">
    <property type="entry name" value="K_chnl_Slo-like"/>
</dbReference>
<evidence type="ECO:0000256" key="13">
    <source>
        <dbReference type="SAM" id="Phobius"/>
    </source>
</evidence>
<evidence type="ECO:0000256" key="10">
    <source>
        <dbReference type="ARBA" id="ARBA00023303"/>
    </source>
</evidence>
<evidence type="ECO:0000256" key="7">
    <source>
        <dbReference type="ARBA" id="ARBA00022989"/>
    </source>
</evidence>
<evidence type="ECO:0000256" key="6">
    <source>
        <dbReference type="ARBA" id="ARBA00022958"/>
    </source>
</evidence>
<evidence type="ECO:0000259" key="14">
    <source>
        <dbReference type="Pfam" id="PF07885"/>
    </source>
</evidence>
<keyword evidence="4 13" id="KW-0812">Transmembrane</keyword>
<evidence type="ECO:0000256" key="5">
    <source>
        <dbReference type="ARBA" id="ARBA00022826"/>
    </source>
</evidence>
<feature type="region of interest" description="Disordered" evidence="12">
    <location>
        <begin position="795"/>
        <end position="815"/>
    </location>
</feature>
<dbReference type="EMBL" id="JABANP010000035">
    <property type="protein sequence ID" value="KAF4694199.1"/>
    <property type="molecule type" value="Genomic_DNA"/>
</dbReference>
<dbReference type="GO" id="GO:0005267">
    <property type="term" value="F:potassium channel activity"/>
    <property type="evidence" value="ECO:0007669"/>
    <property type="project" value="UniProtKB-KW"/>
</dbReference>
<keyword evidence="2" id="KW-0813">Transport</keyword>
<evidence type="ECO:0000256" key="3">
    <source>
        <dbReference type="ARBA" id="ARBA00022538"/>
    </source>
</evidence>
<dbReference type="Proteomes" id="UP000541610">
    <property type="component" value="Unassembled WGS sequence"/>
</dbReference>
<reference evidence="16 17" key="1">
    <citation type="submission" date="2020-04" db="EMBL/GenBank/DDBJ databases">
        <title>Perkinsus olseni comparative genomics.</title>
        <authorList>
            <person name="Bogema D.R."/>
        </authorList>
    </citation>
    <scope>NUCLEOTIDE SEQUENCE [LARGE SCALE GENOMIC DNA]</scope>
    <source>
        <strain evidence="16">00978-12</strain>
    </source>
</reference>
<evidence type="ECO:0000256" key="2">
    <source>
        <dbReference type="ARBA" id="ARBA00022448"/>
    </source>
</evidence>
<evidence type="ECO:0000256" key="8">
    <source>
        <dbReference type="ARBA" id="ARBA00023065"/>
    </source>
</evidence>
<dbReference type="Gene3D" id="3.40.50.720">
    <property type="entry name" value="NAD(P)-binding Rossmann-like Domain"/>
    <property type="match status" value="1"/>
</dbReference>
<evidence type="ECO:0000256" key="11">
    <source>
        <dbReference type="ARBA" id="ARBA00034430"/>
    </source>
</evidence>
<keyword evidence="7 13" id="KW-1133">Transmembrane helix</keyword>
<comment type="caution">
    <text evidence="16">The sequence shown here is derived from an EMBL/GenBank/DDBJ whole genome shotgun (WGS) entry which is preliminary data.</text>
</comment>
<feature type="domain" description="RCK N-terminal" evidence="15">
    <location>
        <begin position="666"/>
        <end position="744"/>
    </location>
</feature>
<feature type="compositionally biased region" description="Low complexity" evidence="12">
    <location>
        <begin position="523"/>
        <end position="543"/>
    </location>
</feature>
<feature type="domain" description="Potassium channel" evidence="14">
    <location>
        <begin position="15"/>
        <end position="67"/>
    </location>
</feature>
<comment type="subcellular location">
    <subcellularLocation>
        <location evidence="1">Membrane</location>
        <topology evidence="1">Multi-pass membrane protein</topology>
    </subcellularLocation>
</comment>
<proteinExistence type="predicted"/>
<dbReference type="Pfam" id="PF22614">
    <property type="entry name" value="Slo-like_RCK"/>
    <property type="match status" value="1"/>
</dbReference>
<dbReference type="PANTHER" id="PTHR10027:SF10">
    <property type="entry name" value="SLOWPOKE 2, ISOFORM D"/>
    <property type="match status" value="1"/>
</dbReference>
<dbReference type="Pfam" id="PF07885">
    <property type="entry name" value="Ion_trans_2"/>
    <property type="match status" value="1"/>
</dbReference>
<sequence length="1046" mass="113769">MFNEEAPAGLKGEFTAFFDYVYFFVVTLSTVGYGDFAPVTGFGRLLCINAIGIVVIFIPAQIRELGYLIRQPRGQIGVIPSRKVLGVDGKFVLLLAGGLSADELDTFIWELAHGHTLYCRNVVVFTTSPVKDFEEAVSDALSKFGIRLCIKAGDTASGVSQDLCKLRWDAVGAVIVLSDRRCGTGEAATPLTSEQVSEDHRSVVRCLHVRKFWDQAFGLSCHLLREDSSRQVLDMGAEQVTSRHDLMLKIMAKTCSTFTVPLCVCIESPAHRLWPLQCLRTNMRSSYFYSADHSRVCLFGIDRMASTGHMLLNPAGQELTAADGLIILASSARKALEIQALGLNYRIVSESPLWSELDRDRMRLFVPSRLRMQADNDDVSASQTGPPHIITATEVDETRSPERHHADTASIREKLGNYSGRVFDHRRESWHQAVFEIPGMPESVSEVSEDQAEGTTKKKRSASAGAVLTRDMSDRLAGMGLADGQTGGAEGSSKRRGLRRQNTFFTTGRRALKAVRSMGSIFGPSPQSSSGTTTRRPSGTEGEASPSRRFRGGSLAYRSLRLLTDGLQNNPFPSRASLPTAILQGAEKRGLLIEQRKNFVSGATRLRLQPVYRVDKSRIIFEDFLEAFPELTSTLEGRMGDDPDFNSSIFDPSGALGFTAAGPSLVVVVGWPNGLPCFLRTIFSSKGSAKTKCVVLSPSTEGSIAELSEFAGRVAWVLGSPTSREDLARAGVGAADVVAVLTSISSWPGVARGPSRSSLPGPANRFSNPPGSSARPPPQDFISALTTHEIKHVKDKVKSSGRCNTRDLDSSSMGAGRRTSVASMFSEDGAEAVRVSRSIITCLQDVTSLSFLDESSWWPSEGVKGNLFHMDSPEFAMGNVISESILFPAISRSPVLSDILVDAGIMASLMIDGGLDFYGDQPNSGIQPCVELVDLSEAWKNERLNAFFAKSNIPSETRERIAASSDPLRIAGATFGDLLKTPRQRRERPSGIIPTSATKFVCSFEFLTGLGEERPTEVLRLHLPANVNVAELGRSGVHHWSSFELF</sequence>
<dbReference type="SUPFAM" id="SSF81324">
    <property type="entry name" value="Voltage-gated potassium channels"/>
    <property type="match status" value="1"/>
</dbReference>
<evidence type="ECO:0000256" key="1">
    <source>
        <dbReference type="ARBA" id="ARBA00004141"/>
    </source>
</evidence>
<keyword evidence="6" id="KW-0630">Potassium</keyword>
<keyword evidence="9 13" id="KW-0472">Membrane</keyword>
<evidence type="ECO:0008006" key="18">
    <source>
        <dbReference type="Google" id="ProtNLM"/>
    </source>
</evidence>
<keyword evidence="8" id="KW-0406">Ion transport</keyword>
<organism evidence="16 17">
    <name type="scientific">Perkinsus olseni</name>
    <name type="common">Perkinsus atlanticus</name>
    <dbReference type="NCBI Taxonomy" id="32597"/>
    <lineage>
        <taxon>Eukaryota</taxon>
        <taxon>Sar</taxon>
        <taxon>Alveolata</taxon>
        <taxon>Perkinsozoa</taxon>
        <taxon>Perkinsea</taxon>
        <taxon>Perkinsida</taxon>
        <taxon>Perkinsidae</taxon>
        <taxon>Perkinsus</taxon>
    </lineage>
</organism>
<evidence type="ECO:0000259" key="15">
    <source>
        <dbReference type="Pfam" id="PF22614"/>
    </source>
</evidence>
<evidence type="ECO:0000256" key="12">
    <source>
        <dbReference type="SAM" id="MobiDB-lite"/>
    </source>
</evidence>
<evidence type="ECO:0000256" key="4">
    <source>
        <dbReference type="ARBA" id="ARBA00022692"/>
    </source>
</evidence>
<dbReference type="Gene3D" id="1.10.287.70">
    <property type="match status" value="1"/>
</dbReference>
<keyword evidence="3" id="KW-0633">Potassium transport</keyword>
<protein>
    <recommendedName>
        <fullName evidence="18">Calcium-activated potassium channel subunit alpha-1</fullName>
    </recommendedName>
</protein>
<evidence type="ECO:0000313" key="16">
    <source>
        <dbReference type="EMBL" id="KAF4694199.1"/>
    </source>
</evidence>
<feature type="region of interest" description="Disordered" evidence="12">
    <location>
        <begin position="749"/>
        <end position="780"/>
    </location>
</feature>
<dbReference type="PANTHER" id="PTHR10027">
    <property type="entry name" value="CALCIUM-ACTIVATED POTASSIUM CHANNEL ALPHA CHAIN"/>
    <property type="match status" value="1"/>
</dbReference>